<sequence>MLSDSQQQNNSRIMADKFFLTLPTLICKSVPHSFSTSQDVWVFTSVSYYSQTKLRRICILVHKSWIRNY</sequence>
<organism evidence="1 2">
    <name type="scientific">Ancylostoma ceylanicum</name>
    <dbReference type="NCBI Taxonomy" id="53326"/>
    <lineage>
        <taxon>Eukaryota</taxon>
        <taxon>Metazoa</taxon>
        <taxon>Ecdysozoa</taxon>
        <taxon>Nematoda</taxon>
        <taxon>Chromadorea</taxon>
        <taxon>Rhabditida</taxon>
        <taxon>Rhabditina</taxon>
        <taxon>Rhabditomorpha</taxon>
        <taxon>Strongyloidea</taxon>
        <taxon>Ancylostomatidae</taxon>
        <taxon>Ancylostomatinae</taxon>
        <taxon>Ancylostoma</taxon>
    </lineage>
</organism>
<name>A0A016RUF5_9BILA</name>
<proteinExistence type="predicted"/>
<reference evidence="2" key="1">
    <citation type="journal article" date="2015" name="Nat. Genet.">
        <title>The genome and transcriptome of the zoonotic hookworm Ancylostoma ceylanicum identify infection-specific gene families.</title>
        <authorList>
            <person name="Schwarz E.M."/>
            <person name="Hu Y."/>
            <person name="Antoshechkin I."/>
            <person name="Miller M.M."/>
            <person name="Sternberg P.W."/>
            <person name="Aroian R.V."/>
        </authorList>
    </citation>
    <scope>NUCLEOTIDE SEQUENCE</scope>
    <source>
        <strain evidence="2">HY135</strain>
    </source>
</reference>
<dbReference type="EMBL" id="JARK01001707">
    <property type="protein sequence ID" value="EYB81941.1"/>
    <property type="molecule type" value="Genomic_DNA"/>
</dbReference>
<protein>
    <submittedName>
        <fullName evidence="1">Uncharacterized protein</fullName>
    </submittedName>
</protein>
<gene>
    <name evidence="1" type="primary">Acey_s0371.g140</name>
    <name evidence="1" type="ORF">Y032_0371g140</name>
</gene>
<dbReference type="AlphaFoldDB" id="A0A016RUF5"/>
<evidence type="ECO:0000313" key="1">
    <source>
        <dbReference type="EMBL" id="EYB81941.1"/>
    </source>
</evidence>
<accession>A0A016RUF5</accession>
<keyword evidence="2" id="KW-1185">Reference proteome</keyword>
<dbReference type="Proteomes" id="UP000024635">
    <property type="component" value="Unassembled WGS sequence"/>
</dbReference>
<evidence type="ECO:0000313" key="2">
    <source>
        <dbReference type="Proteomes" id="UP000024635"/>
    </source>
</evidence>
<comment type="caution">
    <text evidence="1">The sequence shown here is derived from an EMBL/GenBank/DDBJ whole genome shotgun (WGS) entry which is preliminary data.</text>
</comment>